<name>A0A6M1RFB9_9BACT</name>
<dbReference type="InterPro" id="IPR050237">
    <property type="entry name" value="ATP-dep_AMP-bd_enzyme"/>
</dbReference>
<keyword evidence="2 6" id="KW-0436">Ligase</keyword>
<evidence type="ECO:0000259" key="4">
    <source>
        <dbReference type="Pfam" id="PF00501"/>
    </source>
</evidence>
<dbReference type="RefSeq" id="WP_165106367.1">
    <property type="nucleotide sequence ID" value="NZ_JAAKYA010000029.1"/>
</dbReference>
<dbReference type="Pfam" id="PF00501">
    <property type="entry name" value="AMP-binding"/>
    <property type="match status" value="1"/>
</dbReference>
<dbReference type="FunFam" id="3.30.300.30:FF:000008">
    <property type="entry name" value="2,3-dihydroxybenzoate-AMP ligase"/>
    <property type="match status" value="1"/>
</dbReference>
<feature type="domain" description="AMP-dependent synthetase/ligase" evidence="4">
    <location>
        <begin position="7"/>
        <end position="357"/>
    </location>
</feature>
<dbReference type="Proteomes" id="UP000477311">
    <property type="component" value="Unassembled WGS sequence"/>
</dbReference>
<sequence length="502" mass="55071">MNLPVAFTTSAETHAHQTAVFWGPEEIPYHALLRQTRAVARALTQEFGVQPGDRVGLWLKNRPEFIPAFLGTLTTGAVAVPINNFLKPDEVNYILGDAGVRLLITEEELARHAPALQAVHPDLRLWLAEQFAGLAPAPAGWEPPGFHRPTGELAVLIYTSGTTGRPKGAMLSHGNLLHNVESCRQVLQAVQADRIAVLLPLFHSYMITVGMLLPLLIGGSMVLVRSLHPPRNALAELLQRQATVLPAIPPFYRAIISAPLQPPLPMRLCISGAAPLPVQILKDFEARFGIPLLEGYGLSEASPVVTKNPIHKRKPGSIGIPIPNVEVSIQDDAGNLLPHHTVGEICVRGGNVMLGYWNRPDETAQVLRNGWLLTGDVGYQDSEGYFYITDRKKDMILVNGINVYPREIEEVLYQYPGVKEAAVIGVPDPRRGEQPLAFIAPAEGATLAERPILQFLRERLADYKLPRRIVFMETLPRNATGKILKTTLRQMVATVGPVEELG</sequence>
<dbReference type="SUPFAM" id="SSF56801">
    <property type="entry name" value="Acetyl-CoA synthetase-like"/>
    <property type="match status" value="1"/>
</dbReference>
<feature type="domain" description="AMP-binding enzyme C-terminal" evidence="5">
    <location>
        <begin position="407"/>
        <end position="482"/>
    </location>
</feature>
<evidence type="ECO:0000256" key="1">
    <source>
        <dbReference type="ARBA" id="ARBA00006432"/>
    </source>
</evidence>
<dbReference type="NCBIfam" id="NF004837">
    <property type="entry name" value="PRK06187.1"/>
    <property type="match status" value="1"/>
</dbReference>
<feature type="transmembrane region" description="Helical" evidence="3">
    <location>
        <begin position="202"/>
        <end position="224"/>
    </location>
</feature>
<dbReference type="PROSITE" id="PS00455">
    <property type="entry name" value="AMP_BINDING"/>
    <property type="match status" value="1"/>
</dbReference>
<dbReference type="PANTHER" id="PTHR43767">
    <property type="entry name" value="LONG-CHAIN-FATTY-ACID--COA LIGASE"/>
    <property type="match status" value="1"/>
</dbReference>
<dbReference type="AlphaFoldDB" id="A0A6M1RFB9"/>
<protein>
    <submittedName>
        <fullName evidence="6">Long-chain fatty acid--CoA ligase</fullName>
    </submittedName>
</protein>
<dbReference type="InterPro" id="IPR045851">
    <property type="entry name" value="AMP-bd_C_sf"/>
</dbReference>
<dbReference type="Pfam" id="PF13193">
    <property type="entry name" value="AMP-binding_C"/>
    <property type="match status" value="1"/>
</dbReference>
<evidence type="ECO:0000313" key="7">
    <source>
        <dbReference type="Proteomes" id="UP000477311"/>
    </source>
</evidence>
<dbReference type="EMBL" id="JAAKYA010000029">
    <property type="protein sequence ID" value="NGO38738.1"/>
    <property type="molecule type" value="Genomic_DNA"/>
</dbReference>
<keyword evidence="3" id="KW-0812">Transmembrane</keyword>
<comment type="similarity">
    <text evidence="1">Belongs to the ATP-dependent AMP-binding enzyme family.</text>
</comment>
<keyword evidence="7" id="KW-1185">Reference proteome</keyword>
<reference evidence="6 7" key="1">
    <citation type="submission" date="2020-02" db="EMBL/GenBank/DDBJ databases">
        <title>Draft genome sequence of Limisphaera ngatamarikiensis NGM72.4T, a thermophilic Verrucomicrobia grouped in subdivision 3.</title>
        <authorList>
            <person name="Carere C.R."/>
            <person name="Steen J."/>
            <person name="Hugenholtz P."/>
            <person name="Stott M.B."/>
        </authorList>
    </citation>
    <scope>NUCLEOTIDE SEQUENCE [LARGE SCALE GENOMIC DNA]</scope>
    <source>
        <strain evidence="6 7">NGM72.4</strain>
    </source>
</reference>
<gene>
    <name evidence="6" type="ORF">G4L39_04930</name>
</gene>
<dbReference type="InterPro" id="IPR000873">
    <property type="entry name" value="AMP-dep_synth/lig_dom"/>
</dbReference>
<dbReference type="GO" id="GO:0016878">
    <property type="term" value="F:acid-thiol ligase activity"/>
    <property type="evidence" value="ECO:0007669"/>
    <property type="project" value="UniProtKB-ARBA"/>
</dbReference>
<dbReference type="InterPro" id="IPR020845">
    <property type="entry name" value="AMP-binding_CS"/>
</dbReference>
<keyword evidence="3" id="KW-0472">Membrane</keyword>
<dbReference type="PANTHER" id="PTHR43767:SF1">
    <property type="entry name" value="NONRIBOSOMAL PEPTIDE SYNTHASE PES1 (EUROFUNG)-RELATED"/>
    <property type="match status" value="1"/>
</dbReference>
<accession>A0A6M1RFB9</accession>
<keyword evidence="3" id="KW-1133">Transmembrane helix</keyword>
<evidence type="ECO:0000256" key="3">
    <source>
        <dbReference type="SAM" id="Phobius"/>
    </source>
</evidence>
<dbReference type="Gene3D" id="3.30.300.30">
    <property type="match status" value="1"/>
</dbReference>
<proteinExistence type="inferred from homology"/>
<comment type="caution">
    <text evidence="6">The sequence shown here is derived from an EMBL/GenBank/DDBJ whole genome shotgun (WGS) entry which is preliminary data.</text>
</comment>
<evidence type="ECO:0000256" key="2">
    <source>
        <dbReference type="ARBA" id="ARBA00022598"/>
    </source>
</evidence>
<organism evidence="6 7">
    <name type="scientific">Limisphaera ngatamarikiensis</name>
    <dbReference type="NCBI Taxonomy" id="1324935"/>
    <lineage>
        <taxon>Bacteria</taxon>
        <taxon>Pseudomonadati</taxon>
        <taxon>Verrucomicrobiota</taxon>
        <taxon>Verrucomicrobiia</taxon>
        <taxon>Limisphaerales</taxon>
        <taxon>Limisphaeraceae</taxon>
        <taxon>Limisphaera</taxon>
    </lineage>
</organism>
<dbReference type="InterPro" id="IPR025110">
    <property type="entry name" value="AMP-bd_C"/>
</dbReference>
<evidence type="ECO:0000259" key="5">
    <source>
        <dbReference type="Pfam" id="PF13193"/>
    </source>
</evidence>
<dbReference type="InterPro" id="IPR042099">
    <property type="entry name" value="ANL_N_sf"/>
</dbReference>
<dbReference type="CDD" id="cd05936">
    <property type="entry name" value="FC-FACS_FadD_like"/>
    <property type="match status" value="1"/>
</dbReference>
<evidence type="ECO:0000313" key="6">
    <source>
        <dbReference type="EMBL" id="NGO38738.1"/>
    </source>
</evidence>
<dbReference type="Gene3D" id="3.40.50.12780">
    <property type="entry name" value="N-terminal domain of ligase-like"/>
    <property type="match status" value="1"/>
</dbReference>